<dbReference type="InterPro" id="IPR050845">
    <property type="entry name" value="Cu-binding_ET"/>
</dbReference>
<evidence type="ECO:0000256" key="2">
    <source>
        <dbReference type="ARBA" id="ARBA00022723"/>
    </source>
</evidence>
<evidence type="ECO:0000256" key="5">
    <source>
        <dbReference type="SAM" id="MobiDB-lite"/>
    </source>
</evidence>
<keyword evidence="3" id="KW-0249">Electron transport</keyword>
<accession>A0ABQ1SB91</accession>
<keyword evidence="4" id="KW-0186">Copper</keyword>
<evidence type="ECO:0000313" key="8">
    <source>
        <dbReference type="EMBL" id="GGE23696.1"/>
    </source>
</evidence>
<dbReference type="SUPFAM" id="SSF49503">
    <property type="entry name" value="Cupredoxins"/>
    <property type="match status" value="1"/>
</dbReference>
<evidence type="ECO:0000256" key="4">
    <source>
        <dbReference type="ARBA" id="ARBA00023008"/>
    </source>
</evidence>
<feature type="region of interest" description="Disordered" evidence="5">
    <location>
        <begin position="27"/>
        <end position="55"/>
    </location>
</feature>
<dbReference type="NCBIfam" id="TIGR02695">
    <property type="entry name" value="azurin"/>
    <property type="match status" value="1"/>
</dbReference>
<keyword evidence="9" id="KW-1185">Reference proteome</keyword>
<dbReference type="PROSITE" id="PS51257">
    <property type="entry name" value="PROKAR_LIPOPROTEIN"/>
    <property type="match status" value="1"/>
</dbReference>
<comment type="caution">
    <text evidence="8">The sequence shown here is derived from an EMBL/GenBank/DDBJ whole genome shotgun (WGS) entry which is preliminary data.</text>
</comment>
<dbReference type="InterPro" id="IPR028871">
    <property type="entry name" value="BlueCu_1_BS"/>
</dbReference>
<gene>
    <name evidence="8" type="ORF">GCM10010832_00460</name>
</gene>
<dbReference type="Gene3D" id="2.60.40.420">
    <property type="entry name" value="Cupredoxins - blue copper proteins"/>
    <property type="match status" value="1"/>
</dbReference>
<dbReference type="InterPro" id="IPR014068">
    <property type="entry name" value="Azurin"/>
</dbReference>
<protein>
    <recommendedName>
        <fullName evidence="7">Blue (type 1) copper domain-containing protein</fullName>
    </recommendedName>
</protein>
<sequence length="182" mass="19771">MKTKMKNAILLSALSLLLIACGGEENKKDDSKITVGGTNTEATSEESEDKMTADNESDVIELSLEGNDQMKYNKKRLRAKAGAEVELTFKHVGEMSKQAMGHNFVLLKKGTDIMEFGEKAAGAVDNDYIPEDTDAIIAHTEMLGGGESTVLKFTAPTEKGEYDFICSFPGHVALMKGKFIVN</sequence>
<dbReference type="Proteomes" id="UP000599179">
    <property type="component" value="Unassembled WGS sequence"/>
</dbReference>
<dbReference type="InterPro" id="IPR000923">
    <property type="entry name" value="BlueCu_1"/>
</dbReference>
<dbReference type="CDD" id="cd13922">
    <property type="entry name" value="Azurin"/>
    <property type="match status" value="1"/>
</dbReference>
<dbReference type="Pfam" id="PF00127">
    <property type="entry name" value="Copper-bind"/>
    <property type="match status" value="1"/>
</dbReference>
<keyword evidence="2" id="KW-0479">Metal-binding</keyword>
<evidence type="ECO:0000256" key="3">
    <source>
        <dbReference type="ARBA" id="ARBA00022982"/>
    </source>
</evidence>
<dbReference type="EMBL" id="BMGM01000001">
    <property type="protein sequence ID" value="GGE23696.1"/>
    <property type="molecule type" value="Genomic_DNA"/>
</dbReference>
<keyword evidence="6" id="KW-0732">Signal</keyword>
<dbReference type="PROSITE" id="PS00196">
    <property type="entry name" value="COPPER_BLUE"/>
    <property type="match status" value="1"/>
</dbReference>
<dbReference type="PANTHER" id="PTHR38439:SF2">
    <property type="entry name" value="OUTER MEMBRANE PROTEIN H.8"/>
    <property type="match status" value="1"/>
</dbReference>
<keyword evidence="1" id="KW-0813">Transport</keyword>
<feature type="signal peptide" evidence="6">
    <location>
        <begin position="1"/>
        <end position="20"/>
    </location>
</feature>
<reference evidence="9" key="1">
    <citation type="journal article" date="2019" name="Int. J. Syst. Evol. Microbiol.">
        <title>The Global Catalogue of Microorganisms (GCM) 10K type strain sequencing project: providing services to taxonomists for standard genome sequencing and annotation.</title>
        <authorList>
            <consortium name="The Broad Institute Genomics Platform"/>
            <consortium name="The Broad Institute Genome Sequencing Center for Infectious Disease"/>
            <person name="Wu L."/>
            <person name="Ma J."/>
        </authorList>
    </citation>
    <scope>NUCLEOTIDE SEQUENCE [LARGE SCALE GENOMIC DNA]</scope>
    <source>
        <strain evidence="9">CGMCC 1.12931</strain>
    </source>
</reference>
<feature type="chain" id="PRO_5046023527" description="Blue (type 1) copper domain-containing protein" evidence="6">
    <location>
        <begin position="21"/>
        <end position="182"/>
    </location>
</feature>
<evidence type="ECO:0000256" key="6">
    <source>
        <dbReference type="SAM" id="SignalP"/>
    </source>
</evidence>
<evidence type="ECO:0000256" key="1">
    <source>
        <dbReference type="ARBA" id="ARBA00022448"/>
    </source>
</evidence>
<dbReference type="InterPro" id="IPR008972">
    <property type="entry name" value="Cupredoxin"/>
</dbReference>
<evidence type="ECO:0000259" key="7">
    <source>
        <dbReference type="Pfam" id="PF00127"/>
    </source>
</evidence>
<evidence type="ECO:0000313" key="9">
    <source>
        <dbReference type="Proteomes" id="UP000599179"/>
    </source>
</evidence>
<proteinExistence type="predicted"/>
<name>A0ABQ1SB91_9FLAO</name>
<feature type="domain" description="Blue (type 1) copper" evidence="7">
    <location>
        <begin position="62"/>
        <end position="182"/>
    </location>
</feature>
<organism evidence="8 9">
    <name type="scientific">Psychroflexus planctonicus</name>
    <dbReference type="NCBI Taxonomy" id="1526575"/>
    <lineage>
        <taxon>Bacteria</taxon>
        <taxon>Pseudomonadati</taxon>
        <taxon>Bacteroidota</taxon>
        <taxon>Flavobacteriia</taxon>
        <taxon>Flavobacteriales</taxon>
        <taxon>Flavobacteriaceae</taxon>
        <taxon>Psychroflexus</taxon>
    </lineage>
</organism>
<dbReference type="PANTHER" id="PTHR38439">
    <property type="entry name" value="AURACYANIN-B"/>
    <property type="match status" value="1"/>
</dbReference>